<dbReference type="Proteomes" id="UP000030416">
    <property type="component" value="Unassembled WGS sequence"/>
</dbReference>
<evidence type="ECO:0000313" key="1">
    <source>
        <dbReference type="EMBL" id="KGR78974.1"/>
    </source>
</evidence>
<protein>
    <submittedName>
        <fullName evidence="1">Uncharacterized protein</fullName>
    </submittedName>
</protein>
<dbReference type="EMBL" id="JPVN01000008">
    <property type="protein sequence ID" value="KGR78974.1"/>
    <property type="molecule type" value="Genomic_DNA"/>
</dbReference>
<comment type="caution">
    <text evidence="1">The sequence shown here is derived from an EMBL/GenBank/DDBJ whole genome shotgun (WGS) entry which is preliminary data.</text>
</comment>
<dbReference type="OrthoDB" id="5770817at2"/>
<keyword evidence="2" id="KW-1185">Reference proteome</keyword>
<accession>A0A0A3I2N2</accession>
<dbReference type="AlphaFoldDB" id="A0A0A3I2N2"/>
<sequence>MKWEKIREQYPEQWVLVEAISAYSENSIRYMDELSVISNFPESTIAWKEYKKLHLANPSREYYIFHTDHEEIEVREQKFIGVRRGLQ</sequence>
<proteinExistence type="predicted"/>
<reference evidence="1 2" key="1">
    <citation type="submission" date="2014-02" db="EMBL/GenBank/DDBJ databases">
        <title>Draft genome sequence of Lysinibacillus manganicus DSM 26584T.</title>
        <authorList>
            <person name="Zhang F."/>
            <person name="Wang G."/>
            <person name="Zhang L."/>
        </authorList>
    </citation>
    <scope>NUCLEOTIDE SEQUENCE [LARGE SCALE GENOMIC DNA]</scope>
    <source>
        <strain evidence="1 2">DSM 26584</strain>
    </source>
</reference>
<organism evidence="1 2">
    <name type="scientific">Ureibacillus manganicus DSM 26584</name>
    <dbReference type="NCBI Taxonomy" id="1384049"/>
    <lineage>
        <taxon>Bacteria</taxon>
        <taxon>Bacillati</taxon>
        <taxon>Bacillota</taxon>
        <taxon>Bacilli</taxon>
        <taxon>Bacillales</taxon>
        <taxon>Caryophanaceae</taxon>
        <taxon>Ureibacillus</taxon>
    </lineage>
</organism>
<gene>
    <name evidence="1" type="ORF">CD29_08120</name>
</gene>
<dbReference type="RefSeq" id="WP_036185065.1">
    <property type="nucleotide sequence ID" value="NZ_AVDA01000008.1"/>
</dbReference>
<name>A0A0A3I2N2_9BACL</name>
<evidence type="ECO:0000313" key="2">
    <source>
        <dbReference type="Proteomes" id="UP000030416"/>
    </source>
</evidence>
<dbReference type="eggNOG" id="ENOG503323F">
    <property type="taxonomic scope" value="Bacteria"/>
</dbReference>